<sequence length="57" mass="6623">MGASPPTNIELIIWGESSFQESAIESIWKNRILKEVQALLEGTKWMKKKKLIQKYCK</sequence>
<reference evidence="1" key="1">
    <citation type="submission" date="2021-06" db="EMBL/GenBank/DDBJ databases">
        <authorList>
            <person name="Kallberg Y."/>
            <person name="Tangrot J."/>
            <person name="Rosling A."/>
        </authorList>
    </citation>
    <scope>NUCLEOTIDE SEQUENCE</scope>
    <source>
        <strain evidence="1">FL966</strain>
    </source>
</reference>
<accession>A0A9N9DC88</accession>
<organism evidence="1 2">
    <name type="scientific">Cetraspora pellucida</name>
    <dbReference type="NCBI Taxonomy" id="1433469"/>
    <lineage>
        <taxon>Eukaryota</taxon>
        <taxon>Fungi</taxon>
        <taxon>Fungi incertae sedis</taxon>
        <taxon>Mucoromycota</taxon>
        <taxon>Glomeromycotina</taxon>
        <taxon>Glomeromycetes</taxon>
        <taxon>Diversisporales</taxon>
        <taxon>Gigasporaceae</taxon>
        <taxon>Cetraspora</taxon>
    </lineage>
</organism>
<protein>
    <submittedName>
        <fullName evidence="1">5782_t:CDS:1</fullName>
    </submittedName>
</protein>
<keyword evidence="2" id="KW-1185">Reference proteome</keyword>
<dbReference type="Proteomes" id="UP000789759">
    <property type="component" value="Unassembled WGS sequence"/>
</dbReference>
<evidence type="ECO:0000313" key="2">
    <source>
        <dbReference type="Proteomes" id="UP000789759"/>
    </source>
</evidence>
<dbReference type="EMBL" id="CAJVQA010005891">
    <property type="protein sequence ID" value="CAG8629892.1"/>
    <property type="molecule type" value="Genomic_DNA"/>
</dbReference>
<name>A0A9N9DC88_9GLOM</name>
<gene>
    <name evidence="1" type="ORF">CPELLU_LOCUS8332</name>
</gene>
<proteinExistence type="predicted"/>
<comment type="caution">
    <text evidence="1">The sequence shown here is derived from an EMBL/GenBank/DDBJ whole genome shotgun (WGS) entry which is preliminary data.</text>
</comment>
<dbReference type="AlphaFoldDB" id="A0A9N9DC88"/>
<evidence type="ECO:0000313" key="1">
    <source>
        <dbReference type="EMBL" id="CAG8629892.1"/>
    </source>
</evidence>